<comment type="caution">
    <text evidence="1">The sequence shown here is derived from an EMBL/GenBank/DDBJ whole genome shotgun (WGS) entry which is preliminary data.</text>
</comment>
<dbReference type="EMBL" id="RCHT01000008">
    <property type="protein sequence ID" value="RLL11584.1"/>
    <property type="molecule type" value="Genomic_DNA"/>
</dbReference>
<protein>
    <submittedName>
        <fullName evidence="1">Pathogenicity locus</fullName>
    </submittedName>
</protein>
<evidence type="ECO:0000313" key="1">
    <source>
        <dbReference type="EMBL" id="RLL11584.1"/>
    </source>
</evidence>
<dbReference type="InterPro" id="IPR021725">
    <property type="entry name" value="Cdd1"/>
</dbReference>
<sequence>MKSDLRTIPGVGPNMEEHLLRLGVSSVASLRGQNPEELYERDCVLHGGVLDRCVLYVYRCAVYFAETDCPEREKCNWWYWKDQV</sequence>
<dbReference type="AlphaFoldDB" id="A0A498CPD4"/>
<evidence type="ECO:0000313" key="2">
    <source>
        <dbReference type="Proteomes" id="UP000276301"/>
    </source>
</evidence>
<gene>
    <name evidence="1" type="ORF">D4A47_06690</name>
</gene>
<reference evidence="1 2" key="1">
    <citation type="submission" date="2018-10" db="EMBL/GenBank/DDBJ databases">
        <title>Anaerotruncus faecis sp. nov., isolated from human feces.</title>
        <authorList>
            <person name="Wang Y.-J."/>
        </authorList>
    </citation>
    <scope>NUCLEOTIDE SEQUENCE [LARGE SCALE GENOMIC DNA]</scope>
    <source>
        <strain evidence="1 2">22A2-44</strain>
    </source>
</reference>
<dbReference type="Proteomes" id="UP000276301">
    <property type="component" value="Unassembled WGS sequence"/>
</dbReference>
<dbReference type="RefSeq" id="WP_121586691.1">
    <property type="nucleotide sequence ID" value="NZ_RCHT01000008.1"/>
</dbReference>
<keyword evidence="2" id="KW-1185">Reference proteome</keyword>
<dbReference type="Pfam" id="PF11731">
    <property type="entry name" value="Cdd1"/>
    <property type="match status" value="1"/>
</dbReference>
<proteinExistence type="predicted"/>
<name>A0A498CPD4_9FIRM</name>
<accession>A0A498CPD4</accession>
<organism evidence="1 2">
    <name type="scientific">Anaerotruncus massiliensis</name>
    <name type="common">ex Liu et al. 2021</name>
    <dbReference type="NCBI Taxonomy" id="2321404"/>
    <lineage>
        <taxon>Bacteria</taxon>
        <taxon>Bacillati</taxon>
        <taxon>Bacillota</taxon>
        <taxon>Clostridia</taxon>
        <taxon>Eubacteriales</taxon>
        <taxon>Oscillospiraceae</taxon>
        <taxon>Anaerotruncus</taxon>
    </lineage>
</organism>
<dbReference type="Gene3D" id="1.10.150.20">
    <property type="entry name" value="5' to 3' exonuclease, C-terminal subdomain"/>
    <property type="match status" value="1"/>
</dbReference>